<dbReference type="GO" id="GO:0005741">
    <property type="term" value="C:mitochondrial outer membrane"/>
    <property type="evidence" value="ECO:0007669"/>
    <property type="project" value="UniProtKB-SubCell"/>
</dbReference>
<dbReference type="GeneTree" id="ENSGT00950000182787"/>
<keyword evidence="9" id="KW-0677">Repeat</keyword>
<dbReference type="PROSITE" id="PS00378">
    <property type="entry name" value="HEXOKINASE_1"/>
    <property type="match status" value="1"/>
</dbReference>
<keyword evidence="16" id="KW-0472">Membrane</keyword>
<dbReference type="GO" id="GO:0005829">
    <property type="term" value="C:cytosol"/>
    <property type="evidence" value="ECO:0007669"/>
    <property type="project" value="UniProtKB-SubCell"/>
</dbReference>
<evidence type="ECO:0000256" key="20">
    <source>
        <dbReference type="ARBA" id="ARBA00047013"/>
    </source>
</evidence>
<evidence type="ECO:0000256" key="11">
    <source>
        <dbReference type="ARBA" id="ARBA00022777"/>
    </source>
</evidence>
<dbReference type="InterPro" id="IPR019807">
    <property type="entry name" value="Hexokinase_BS"/>
</dbReference>
<evidence type="ECO:0000256" key="2">
    <source>
        <dbReference type="ARBA" id="ARBA00004514"/>
    </source>
</evidence>
<comment type="pathway">
    <text evidence="4">Carbohydrate metabolism; hexose metabolism.</text>
</comment>
<evidence type="ECO:0000256" key="18">
    <source>
        <dbReference type="ARBA" id="ARBA00044613"/>
    </source>
</evidence>
<keyword evidence="13 23" id="KW-0067">ATP-binding</keyword>
<keyword evidence="14" id="KW-0007">Acetylation</keyword>
<name>A0A4W3GIV7_CALMI</name>
<evidence type="ECO:0000256" key="22">
    <source>
        <dbReference type="ARBA" id="ARBA00048160"/>
    </source>
</evidence>
<evidence type="ECO:0000256" key="10">
    <source>
        <dbReference type="ARBA" id="ARBA00022741"/>
    </source>
</evidence>
<keyword evidence="7" id="KW-0021">Allosteric enzyme</keyword>
<proteinExistence type="inferred from homology"/>
<dbReference type="GO" id="GO:0005536">
    <property type="term" value="F:D-glucose binding"/>
    <property type="evidence" value="ECO:0007669"/>
    <property type="project" value="InterPro"/>
</dbReference>
<evidence type="ECO:0000256" key="5">
    <source>
        <dbReference type="ARBA" id="ARBA00009225"/>
    </source>
</evidence>
<dbReference type="GO" id="GO:0006006">
    <property type="term" value="P:glucose metabolic process"/>
    <property type="evidence" value="ECO:0007669"/>
    <property type="project" value="UniProtKB-ARBA"/>
</dbReference>
<dbReference type="Gene3D" id="3.30.420.40">
    <property type="match status" value="1"/>
</dbReference>
<dbReference type="Proteomes" id="UP000314986">
    <property type="component" value="Unassembled WGS sequence"/>
</dbReference>
<evidence type="ECO:0000256" key="12">
    <source>
        <dbReference type="ARBA" id="ARBA00022787"/>
    </source>
</evidence>
<dbReference type="EC" id="2.7.1.-" evidence="23"/>
<evidence type="ECO:0000313" key="25">
    <source>
        <dbReference type="Ensembl" id="ENSCMIP00000002660.1"/>
    </source>
</evidence>
<evidence type="ECO:0000256" key="9">
    <source>
        <dbReference type="ARBA" id="ARBA00022737"/>
    </source>
</evidence>
<evidence type="ECO:0000256" key="7">
    <source>
        <dbReference type="ARBA" id="ARBA00022533"/>
    </source>
</evidence>
<evidence type="ECO:0000256" key="15">
    <source>
        <dbReference type="ARBA" id="ARBA00023128"/>
    </source>
</evidence>
<reference evidence="25" key="5">
    <citation type="submission" date="2025-09" db="UniProtKB">
        <authorList>
            <consortium name="Ensembl"/>
        </authorList>
    </citation>
    <scope>IDENTIFICATION</scope>
</reference>
<dbReference type="GO" id="GO:0005524">
    <property type="term" value="F:ATP binding"/>
    <property type="evidence" value="ECO:0007669"/>
    <property type="project" value="UniProtKB-UniRule"/>
</dbReference>
<evidence type="ECO:0000256" key="23">
    <source>
        <dbReference type="RuleBase" id="RU362007"/>
    </source>
</evidence>
<dbReference type="UniPathway" id="UPA00242"/>
<evidence type="ECO:0000259" key="24">
    <source>
        <dbReference type="Pfam" id="PF00349"/>
    </source>
</evidence>
<sequence length="231" mass="26979">MSHSPSHKHRRTSETLTHSLTHTFNHRCRWTHSPTHINKILYRFKLSQEQLNDMKQRMRKEMEMGLKAETHDMSSIAMLPSFIRTLPNGSEQGNFLALHLGDLNVRILLMHIPSQDENEIEVVNTNYSLPQEMFHLFDHVVDCINDFLQKNNIMGSLPVGFTFSFPCKQTKLDEGFLIKWTKGFKTTGCEGKDVVDLLRKAIARKNQKMDPVWNVEFEEQLKVEQNTKDLR</sequence>
<comment type="catalytic activity">
    <reaction evidence="21">
        <text>D-fructose + ATP = D-fructose 6-phosphate + ADP + H(+)</text>
        <dbReference type="Rhea" id="RHEA:16125"/>
        <dbReference type="ChEBI" id="CHEBI:15378"/>
        <dbReference type="ChEBI" id="CHEBI:30616"/>
        <dbReference type="ChEBI" id="CHEBI:37721"/>
        <dbReference type="ChEBI" id="CHEBI:61527"/>
        <dbReference type="ChEBI" id="CHEBI:456216"/>
        <dbReference type="EC" id="2.7.1.1"/>
    </reaction>
    <physiologicalReaction direction="left-to-right" evidence="21">
        <dbReference type="Rhea" id="RHEA:16126"/>
    </physiologicalReaction>
</comment>
<dbReference type="InterPro" id="IPR022672">
    <property type="entry name" value="Hexokinase_N"/>
</dbReference>
<evidence type="ECO:0000256" key="16">
    <source>
        <dbReference type="ARBA" id="ARBA00023136"/>
    </source>
</evidence>
<keyword evidence="12" id="KW-1000">Mitochondrion outer membrane</keyword>
<dbReference type="InterPro" id="IPR043129">
    <property type="entry name" value="ATPase_NBD"/>
</dbReference>
<evidence type="ECO:0000256" key="4">
    <source>
        <dbReference type="ARBA" id="ARBA00005028"/>
    </source>
</evidence>
<comment type="function">
    <text evidence="19">Catalyzes the phosphorylation of hexose, such as D-glucose and D-fructose, to hexose 6-phosphate (D-glucose 6-phosphate and D-fructose 6-phosphate, respectively). Mediates the initial step of glycolysis by catalyzing phosphorylation of D-glucose to D-glucose 6-phosphate. Plays a key role in maintaining the integrity of the outer mitochondrial membrane by preventing the release of apoptogenic molecules from the intermembrane space and subsequent apoptosis.</text>
</comment>
<comment type="catalytic activity">
    <reaction evidence="18">
        <text>a D-hexose + ATP = a D-hexose 6-phosphate + ADP + H(+)</text>
        <dbReference type="Rhea" id="RHEA:22740"/>
        <dbReference type="ChEBI" id="CHEBI:4194"/>
        <dbReference type="ChEBI" id="CHEBI:15378"/>
        <dbReference type="ChEBI" id="CHEBI:30616"/>
        <dbReference type="ChEBI" id="CHEBI:229467"/>
        <dbReference type="ChEBI" id="CHEBI:456216"/>
        <dbReference type="EC" id="2.7.1.1"/>
    </reaction>
    <physiologicalReaction direction="left-to-right" evidence="18">
        <dbReference type="Rhea" id="RHEA:22741"/>
    </physiologicalReaction>
</comment>
<keyword evidence="6" id="KW-0963">Cytoplasm</keyword>
<reference evidence="26" key="1">
    <citation type="journal article" date="2006" name="Science">
        <title>Ancient noncoding elements conserved in the human genome.</title>
        <authorList>
            <person name="Venkatesh B."/>
            <person name="Kirkness E.F."/>
            <person name="Loh Y.H."/>
            <person name="Halpern A.L."/>
            <person name="Lee A.P."/>
            <person name="Johnson J."/>
            <person name="Dandona N."/>
            <person name="Viswanathan L.D."/>
            <person name="Tay A."/>
            <person name="Venter J.C."/>
            <person name="Strausberg R.L."/>
            <person name="Brenner S."/>
        </authorList>
    </citation>
    <scope>NUCLEOTIDE SEQUENCE [LARGE SCALE GENOMIC DNA]</scope>
</reference>
<dbReference type="Pfam" id="PF00349">
    <property type="entry name" value="Hexokinase_1"/>
    <property type="match status" value="1"/>
</dbReference>
<keyword evidence="11 23" id="KW-0418">Kinase</keyword>
<dbReference type="PROSITE" id="PS51748">
    <property type="entry name" value="HEXOKINASE_2"/>
    <property type="match status" value="1"/>
</dbReference>
<evidence type="ECO:0000256" key="14">
    <source>
        <dbReference type="ARBA" id="ARBA00022990"/>
    </source>
</evidence>
<reference evidence="26" key="2">
    <citation type="journal article" date="2007" name="PLoS Biol.">
        <title>Survey sequencing and comparative analysis of the elephant shark (Callorhinchus milii) genome.</title>
        <authorList>
            <person name="Venkatesh B."/>
            <person name="Kirkness E.F."/>
            <person name="Loh Y.H."/>
            <person name="Halpern A.L."/>
            <person name="Lee A.P."/>
            <person name="Johnson J."/>
            <person name="Dandona N."/>
            <person name="Viswanathan L.D."/>
            <person name="Tay A."/>
            <person name="Venter J.C."/>
            <person name="Strausberg R.L."/>
            <person name="Brenner S."/>
        </authorList>
    </citation>
    <scope>NUCLEOTIDE SEQUENCE [LARGE SCALE GENOMIC DNA]</scope>
</reference>
<dbReference type="Gene3D" id="3.40.367.20">
    <property type="match status" value="1"/>
</dbReference>
<dbReference type="InterPro" id="IPR001312">
    <property type="entry name" value="Hexokinase"/>
</dbReference>
<comment type="subunit">
    <text evidence="20">Monomer. Interacts with TIGAR; the interaction increases hexokinase activity in a hypoxia- and HIF1A-dependent manner.</text>
</comment>
<gene>
    <name evidence="25" type="primary">LOC103190177</name>
</gene>
<protein>
    <recommendedName>
        <fullName evidence="23">Phosphotransferase</fullName>
        <ecNumber evidence="23">2.7.1.-</ecNumber>
    </recommendedName>
</protein>
<comment type="pathway">
    <text evidence="3">Carbohydrate degradation; glycolysis; D-glyceraldehyde 3-phosphate and glycerone phosphate from D-glucose: step 1/4.</text>
</comment>
<evidence type="ECO:0000256" key="8">
    <source>
        <dbReference type="ARBA" id="ARBA00022679"/>
    </source>
</evidence>
<evidence type="ECO:0000256" key="19">
    <source>
        <dbReference type="ARBA" id="ARBA00046097"/>
    </source>
</evidence>
<dbReference type="PANTHER" id="PTHR19443">
    <property type="entry name" value="HEXOKINASE"/>
    <property type="match status" value="1"/>
</dbReference>
<keyword evidence="8 23" id="KW-0808">Transferase</keyword>
<keyword evidence="15" id="KW-0496">Mitochondrion</keyword>
<dbReference type="Ensembl" id="ENSCMIT00000002752.1">
    <property type="protein sequence ID" value="ENSCMIP00000002660.1"/>
    <property type="gene ID" value="ENSCMIG00000001502.1"/>
</dbReference>
<reference evidence="25" key="4">
    <citation type="submission" date="2025-08" db="UniProtKB">
        <authorList>
            <consortium name="Ensembl"/>
        </authorList>
    </citation>
    <scope>IDENTIFICATION</scope>
</reference>
<dbReference type="GO" id="GO:0008865">
    <property type="term" value="F:fructokinase activity"/>
    <property type="evidence" value="ECO:0007669"/>
    <property type="project" value="TreeGrafter"/>
</dbReference>
<comment type="catalytic activity">
    <reaction evidence="22">
        <text>D-glucose + ATP = D-glucose 6-phosphate + ADP + H(+)</text>
        <dbReference type="Rhea" id="RHEA:17825"/>
        <dbReference type="ChEBI" id="CHEBI:4167"/>
        <dbReference type="ChEBI" id="CHEBI:15378"/>
        <dbReference type="ChEBI" id="CHEBI:30616"/>
        <dbReference type="ChEBI" id="CHEBI:61548"/>
        <dbReference type="ChEBI" id="CHEBI:456216"/>
        <dbReference type="EC" id="2.7.1.1"/>
    </reaction>
    <physiologicalReaction direction="left-to-right" evidence="22">
        <dbReference type="Rhea" id="RHEA:17826"/>
    </physiologicalReaction>
</comment>
<dbReference type="FunFam" id="3.30.420.40:FF:000805">
    <property type="entry name" value="Hexokinase-2"/>
    <property type="match status" value="1"/>
</dbReference>
<evidence type="ECO:0000256" key="3">
    <source>
        <dbReference type="ARBA" id="ARBA00004888"/>
    </source>
</evidence>
<evidence type="ECO:0000256" key="17">
    <source>
        <dbReference type="ARBA" id="ARBA00023152"/>
    </source>
</evidence>
<keyword evidence="10 23" id="KW-0547">Nucleotide-binding</keyword>
<evidence type="ECO:0000256" key="21">
    <source>
        <dbReference type="ARBA" id="ARBA00047905"/>
    </source>
</evidence>
<dbReference type="GO" id="GO:0006096">
    <property type="term" value="P:glycolytic process"/>
    <property type="evidence" value="ECO:0007669"/>
    <property type="project" value="UniProtKB-KW"/>
</dbReference>
<keyword evidence="26" id="KW-1185">Reference proteome</keyword>
<evidence type="ECO:0000313" key="26">
    <source>
        <dbReference type="Proteomes" id="UP000314986"/>
    </source>
</evidence>
<evidence type="ECO:0000256" key="1">
    <source>
        <dbReference type="ARBA" id="ARBA00004450"/>
    </source>
</evidence>
<organism evidence="25 26">
    <name type="scientific">Callorhinchus milii</name>
    <name type="common">Ghost shark</name>
    <dbReference type="NCBI Taxonomy" id="7868"/>
    <lineage>
        <taxon>Eukaryota</taxon>
        <taxon>Metazoa</taxon>
        <taxon>Chordata</taxon>
        <taxon>Craniata</taxon>
        <taxon>Vertebrata</taxon>
        <taxon>Chondrichthyes</taxon>
        <taxon>Holocephali</taxon>
        <taxon>Chimaeriformes</taxon>
        <taxon>Callorhinchidae</taxon>
        <taxon>Callorhinchus</taxon>
    </lineage>
</organism>
<dbReference type="SUPFAM" id="SSF53067">
    <property type="entry name" value="Actin-like ATPase domain"/>
    <property type="match status" value="1"/>
</dbReference>
<comment type="subcellular location">
    <subcellularLocation>
        <location evidence="2">Cytoplasm</location>
        <location evidence="2">Cytosol</location>
    </subcellularLocation>
    <subcellularLocation>
        <location evidence="1">Mitochondrion outer membrane</location>
        <topology evidence="1">Peripheral membrane protein</topology>
    </subcellularLocation>
</comment>
<dbReference type="PRINTS" id="PR00475">
    <property type="entry name" value="HEXOKINASE"/>
</dbReference>
<comment type="similarity">
    <text evidence="5 23">Belongs to the hexokinase family.</text>
</comment>
<dbReference type="PANTHER" id="PTHR19443:SF4">
    <property type="entry name" value="HEXOKINASE-2"/>
    <property type="match status" value="1"/>
</dbReference>
<reference evidence="26" key="3">
    <citation type="journal article" date="2014" name="Nature">
        <title>Elephant shark genome provides unique insights into gnathostome evolution.</title>
        <authorList>
            <consortium name="International Elephant Shark Genome Sequencing Consortium"/>
            <person name="Venkatesh B."/>
            <person name="Lee A.P."/>
            <person name="Ravi V."/>
            <person name="Maurya A.K."/>
            <person name="Lian M.M."/>
            <person name="Swann J.B."/>
            <person name="Ohta Y."/>
            <person name="Flajnik M.F."/>
            <person name="Sutoh Y."/>
            <person name="Kasahara M."/>
            <person name="Hoon S."/>
            <person name="Gangu V."/>
            <person name="Roy S.W."/>
            <person name="Irimia M."/>
            <person name="Korzh V."/>
            <person name="Kondrychyn I."/>
            <person name="Lim Z.W."/>
            <person name="Tay B.H."/>
            <person name="Tohari S."/>
            <person name="Kong K.W."/>
            <person name="Ho S."/>
            <person name="Lorente-Galdos B."/>
            <person name="Quilez J."/>
            <person name="Marques-Bonet T."/>
            <person name="Raney B.J."/>
            <person name="Ingham P.W."/>
            <person name="Tay A."/>
            <person name="Hillier L.W."/>
            <person name="Minx P."/>
            <person name="Boehm T."/>
            <person name="Wilson R.K."/>
            <person name="Brenner S."/>
            <person name="Warren W.C."/>
        </authorList>
    </citation>
    <scope>NUCLEOTIDE SEQUENCE [LARGE SCALE GENOMIC DNA]</scope>
</reference>
<dbReference type="AlphaFoldDB" id="A0A4W3GIV7"/>
<dbReference type="GO" id="GO:0004340">
    <property type="term" value="F:glucokinase activity"/>
    <property type="evidence" value="ECO:0007669"/>
    <property type="project" value="TreeGrafter"/>
</dbReference>
<evidence type="ECO:0000256" key="13">
    <source>
        <dbReference type="ARBA" id="ARBA00022840"/>
    </source>
</evidence>
<feature type="domain" description="Hexokinase N-terminal" evidence="24">
    <location>
        <begin position="37"/>
        <end position="212"/>
    </location>
</feature>
<accession>A0A4W3GIV7</accession>
<keyword evidence="17 23" id="KW-0324">Glycolysis</keyword>
<evidence type="ECO:0000256" key="6">
    <source>
        <dbReference type="ARBA" id="ARBA00022490"/>
    </source>
</evidence>
<dbReference type="GO" id="GO:0001678">
    <property type="term" value="P:intracellular glucose homeostasis"/>
    <property type="evidence" value="ECO:0007669"/>
    <property type="project" value="InterPro"/>
</dbReference>